<sequence length="215" mass="23128">MLLCPLTVISKVIYDAHQPGIRLRPFNELNARDYILRYGGKMLADGKVVHSSRVTSAAPLGHGAPVRSRDLVTSRGPDDLRGLAQAGRKAPPCRVPSLNRGGTVFPFGQLFLALSEENCVVPATQFFVWTALLLPALSILCPGCLDLLRKPAARDTMRACRCGPVPTPTTRPSSGRPWGVAMSGPITEARRGRIPSGQLSLTLLDDFLQSYASGP</sequence>
<comment type="caution">
    <text evidence="1">The sequence shown here is derived from an EMBL/GenBank/DDBJ whole genome shotgun (WGS) entry which is preliminary data.</text>
</comment>
<keyword evidence="2" id="KW-1185">Reference proteome</keyword>
<proteinExistence type="predicted"/>
<protein>
    <submittedName>
        <fullName evidence="1">Uncharacterized protein</fullName>
    </submittedName>
</protein>
<dbReference type="EMBL" id="JABSTQ010010884">
    <property type="protein sequence ID" value="KAG0417099.1"/>
    <property type="molecule type" value="Genomic_DNA"/>
</dbReference>
<name>A0AC60PC26_IXOPE</name>
<evidence type="ECO:0000313" key="2">
    <source>
        <dbReference type="Proteomes" id="UP000805193"/>
    </source>
</evidence>
<reference evidence="1 2" key="1">
    <citation type="journal article" date="2020" name="Cell">
        <title>Large-Scale Comparative Analyses of Tick Genomes Elucidate Their Genetic Diversity and Vector Capacities.</title>
        <authorList>
            <consortium name="Tick Genome and Microbiome Consortium (TIGMIC)"/>
            <person name="Jia N."/>
            <person name="Wang J."/>
            <person name="Shi W."/>
            <person name="Du L."/>
            <person name="Sun Y."/>
            <person name="Zhan W."/>
            <person name="Jiang J.F."/>
            <person name="Wang Q."/>
            <person name="Zhang B."/>
            <person name="Ji P."/>
            <person name="Bell-Sakyi L."/>
            <person name="Cui X.M."/>
            <person name="Yuan T.T."/>
            <person name="Jiang B.G."/>
            <person name="Yang W.F."/>
            <person name="Lam T.T."/>
            <person name="Chang Q.C."/>
            <person name="Ding S.J."/>
            <person name="Wang X.J."/>
            <person name="Zhu J.G."/>
            <person name="Ruan X.D."/>
            <person name="Zhao L."/>
            <person name="Wei J.T."/>
            <person name="Ye R.Z."/>
            <person name="Que T.C."/>
            <person name="Du C.H."/>
            <person name="Zhou Y.H."/>
            <person name="Cheng J.X."/>
            <person name="Dai P.F."/>
            <person name="Guo W.B."/>
            <person name="Han X.H."/>
            <person name="Huang E.J."/>
            <person name="Li L.F."/>
            <person name="Wei W."/>
            <person name="Gao Y.C."/>
            <person name="Liu J.Z."/>
            <person name="Shao H.Z."/>
            <person name="Wang X."/>
            <person name="Wang C.C."/>
            <person name="Yang T.C."/>
            <person name="Huo Q.B."/>
            <person name="Li W."/>
            <person name="Chen H.Y."/>
            <person name="Chen S.E."/>
            <person name="Zhou L.G."/>
            <person name="Ni X.B."/>
            <person name="Tian J.H."/>
            <person name="Sheng Y."/>
            <person name="Liu T."/>
            <person name="Pan Y.S."/>
            <person name="Xia L.Y."/>
            <person name="Li J."/>
            <person name="Zhao F."/>
            <person name="Cao W.C."/>
        </authorList>
    </citation>
    <scope>NUCLEOTIDE SEQUENCE [LARGE SCALE GENOMIC DNA]</scope>
    <source>
        <strain evidence="1">Iper-2018</strain>
    </source>
</reference>
<accession>A0AC60PC26</accession>
<organism evidence="1 2">
    <name type="scientific">Ixodes persulcatus</name>
    <name type="common">Taiga tick</name>
    <dbReference type="NCBI Taxonomy" id="34615"/>
    <lineage>
        <taxon>Eukaryota</taxon>
        <taxon>Metazoa</taxon>
        <taxon>Ecdysozoa</taxon>
        <taxon>Arthropoda</taxon>
        <taxon>Chelicerata</taxon>
        <taxon>Arachnida</taxon>
        <taxon>Acari</taxon>
        <taxon>Parasitiformes</taxon>
        <taxon>Ixodida</taxon>
        <taxon>Ixodoidea</taxon>
        <taxon>Ixodidae</taxon>
        <taxon>Ixodinae</taxon>
        <taxon>Ixodes</taxon>
    </lineage>
</organism>
<dbReference type="Proteomes" id="UP000805193">
    <property type="component" value="Unassembled WGS sequence"/>
</dbReference>
<gene>
    <name evidence="1" type="ORF">HPB47_005890</name>
</gene>
<evidence type="ECO:0000313" key="1">
    <source>
        <dbReference type="EMBL" id="KAG0417099.1"/>
    </source>
</evidence>